<comment type="caution">
    <text evidence="1">The sequence shown here is derived from an EMBL/GenBank/DDBJ whole genome shotgun (WGS) entry which is preliminary data.</text>
</comment>
<reference evidence="2" key="1">
    <citation type="journal article" date="2019" name="Int. J. Syst. Evol. Microbiol.">
        <title>The Global Catalogue of Microorganisms (GCM) 10K type strain sequencing project: providing services to taxonomists for standard genome sequencing and annotation.</title>
        <authorList>
            <consortium name="The Broad Institute Genomics Platform"/>
            <consortium name="The Broad Institute Genome Sequencing Center for Infectious Disease"/>
            <person name="Wu L."/>
            <person name="Ma J."/>
        </authorList>
    </citation>
    <scope>NUCLEOTIDE SEQUENCE [LARGE SCALE GENOMIC DNA]</scope>
    <source>
        <strain evidence="2">KCTC 42986</strain>
    </source>
</reference>
<evidence type="ECO:0000313" key="2">
    <source>
        <dbReference type="Proteomes" id="UP001595530"/>
    </source>
</evidence>
<accession>A0ABV7FCR3</accession>
<evidence type="ECO:0000313" key="1">
    <source>
        <dbReference type="EMBL" id="MFC3111226.1"/>
    </source>
</evidence>
<name>A0ABV7FCR3_9BURK</name>
<protein>
    <recommendedName>
        <fullName evidence="3">Tetratricopeptide repeat protein</fullName>
    </recommendedName>
</protein>
<dbReference type="Proteomes" id="UP001595530">
    <property type="component" value="Unassembled WGS sequence"/>
</dbReference>
<dbReference type="InterPro" id="IPR011990">
    <property type="entry name" value="TPR-like_helical_dom_sf"/>
</dbReference>
<dbReference type="EMBL" id="JBHRTP010000105">
    <property type="protein sequence ID" value="MFC3111226.1"/>
    <property type="molecule type" value="Genomic_DNA"/>
</dbReference>
<dbReference type="SUPFAM" id="SSF53474">
    <property type="entry name" value="alpha/beta-Hydrolases"/>
    <property type="match status" value="1"/>
</dbReference>
<dbReference type="Gene3D" id="1.25.40.10">
    <property type="entry name" value="Tetratricopeptide repeat domain"/>
    <property type="match status" value="1"/>
</dbReference>
<evidence type="ECO:0008006" key="3">
    <source>
        <dbReference type="Google" id="ProtNLM"/>
    </source>
</evidence>
<dbReference type="SUPFAM" id="SSF48452">
    <property type="entry name" value="TPR-like"/>
    <property type="match status" value="1"/>
</dbReference>
<gene>
    <name evidence="1" type="ORF">ACFOFO_25305</name>
</gene>
<dbReference type="RefSeq" id="WP_390333386.1">
    <property type="nucleotide sequence ID" value="NZ_JBHRTP010000105.1"/>
</dbReference>
<organism evidence="1 2">
    <name type="scientific">Undibacterium arcticum</name>
    <dbReference type="NCBI Taxonomy" id="1762892"/>
    <lineage>
        <taxon>Bacteria</taxon>
        <taxon>Pseudomonadati</taxon>
        <taxon>Pseudomonadota</taxon>
        <taxon>Betaproteobacteria</taxon>
        <taxon>Burkholderiales</taxon>
        <taxon>Oxalobacteraceae</taxon>
        <taxon>Undibacterium</taxon>
    </lineage>
</organism>
<dbReference type="InterPro" id="IPR029058">
    <property type="entry name" value="AB_hydrolase_fold"/>
</dbReference>
<proteinExistence type="predicted"/>
<keyword evidence="2" id="KW-1185">Reference proteome</keyword>
<sequence length="388" mass="42233">MESTFIDRRPGSQDVCIAFSARDTAKGKFTFYSILSSLPAHVIFVNDFSNGWYLNGTPEFGDEAGLLNWLVEKIDSLKTFSGRVFTLGSSMGAYAALKYGSLLGADRIMALGPESELCIPLGRSVTSLQSIPEGAGNIASLPFKVPQDVLVLSGNNDIVDFYCACQLKAANPLLGVYLITNRTHVVAKYIDGQFGLSKVVNSFFMNGDTTFLIQAETSTTIDVVRATAIKKFNEILAIQKTVCLGDSDAIITVANEIPAWSMPQYFSALISEKQGDLGACEYFLQRALAVHPLLGRARLKMAQIQFKARRYRECVDLLEDTPASGYTQKIGELLSEAYLNLGNTQKACSALNRLDLASVDSAAADRIAHKLASLQAPYSNVISKPFEQ</sequence>